<accession>A0A6A5YDQ3</accession>
<sequence length="227" mass="25809">MDAVLSFQLNPWCIPTDAELSSWEHVLTERLTTEELHRRGYTNMALKKCLHIRDRYINGLEALNLLVSATAKAIQFVNLKGWQKGLLRRLVLQEDFQAGCSPVRHFRGLIPICAENPLLKIEVHISMLGAMIPTPFPILNKMFSSGRIFKQCAGDWLHAMSVWLNEVANLPSIGLPGIQWRSSSQNTSLETLRKHVFGNYARKQQLCKRVRLKASADTPRLFSCRDA</sequence>
<name>A0A6A5YDQ3_9PLEO</name>
<dbReference type="EMBL" id="ML977381">
    <property type="protein sequence ID" value="KAF2105412.1"/>
    <property type="molecule type" value="Genomic_DNA"/>
</dbReference>
<dbReference type="Proteomes" id="UP000799770">
    <property type="component" value="Unassembled WGS sequence"/>
</dbReference>
<dbReference type="AlphaFoldDB" id="A0A6A5YDQ3"/>
<reference evidence="1" key="1">
    <citation type="journal article" date="2020" name="Stud. Mycol.">
        <title>101 Dothideomycetes genomes: a test case for predicting lifestyles and emergence of pathogens.</title>
        <authorList>
            <person name="Haridas S."/>
            <person name="Albert R."/>
            <person name="Binder M."/>
            <person name="Bloem J."/>
            <person name="Labutti K."/>
            <person name="Salamov A."/>
            <person name="Andreopoulos B."/>
            <person name="Baker S."/>
            <person name="Barry K."/>
            <person name="Bills G."/>
            <person name="Bluhm B."/>
            <person name="Cannon C."/>
            <person name="Castanera R."/>
            <person name="Culley D."/>
            <person name="Daum C."/>
            <person name="Ezra D."/>
            <person name="Gonzalez J."/>
            <person name="Henrissat B."/>
            <person name="Kuo A."/>
            <person name="Liang C."/>
            <person name="Lipzen A."/>
            <person name="Lutzoni F."/>
            <person name="Magnuson J."/>
            <person name="Mondo S."/>
            <person name="Nolan M."/>
            <person name="Ohm R."/>
            <person name="Pangilinan J."/>
            <person name="Park H.-J."/>
            <person name="Ramirez L."/>
            <person name="Alfaro M."/>
            <person name="Sun H."/>
            <person name="Tritt A."/>
            <person name="Yoshinaga Y."/>
            <person name="Zwiers L.-H."/>
            <person name="Turgeon B."/>
            <person name="Goodwin S."/>
            <person name="Spatafora J."/>
            <person name="Crous P."/>
            <person name="Grigoriev I."/>
        </authorList>
    </citation>
    <scope>NUCLEOTIDE SEQUENCE</scope>
    <source>
        <strain evidence="1">CBS 627.86</strain>
    </source>
</reference>
<evidence type="ECO:0000313" key="1">
    <source>
        <dbReference type="EMBL" id="KAF2105412.1"/>
    </source>
</evidence>
<proteinExistence type="predicted"/>
<keyword evidence="2" id="KW-1185">Reference proteome</keyword>
<dbReference type="OrthoDB" id="5062850at2759"/>
<protein>
    <submittedName>
        <fullName evidence="1">Uncharacterized protein</fullName>
    </submittedName>
</protein>
<gene>
    <name evidence="1" type="ORF">BDV96DRAFT_608242</name>
</gene>
<evidence type="ECO:0000313" key="2">
    <source>
        <dbReference type="Proteomes" id="UP000799770"/>
    </source>
</evidence>
<organism evidence="1 2">
    <name type="scientific">Lophiotrema nucula</name>
    <dbReference type="NCBI Taxonomy" id="690887"/>
    <lineage>
        <taxon>Eukaryota</taxon>
        <taxon>Fungi</taxon>
        <taxon>Dikarya</taxon>
        <taxon>Ascomycota</taxon>
        <taxon>Pezizomycotina</taxon>
        <taxon>Dothideomycetes</taxon>
        <taxon>Pleosporomycetidae</taxon>
        <taxon>Pleosporales</taxon>
        <taxon>Lophiotremataceae</taxon>
        <taxon>Lophiotrema</taxon>
    </lineage>
</organism>